<dbReference type="EMBL" id="PVLV01000210">
    <property type="protein sequence ID" value="PRH78375.1"/>
    <property type="molecule type" value="Genomic_DNA"/>
</dbReference>
<sequence>MLYLPKKIHVWFVPRADRALHQLLIDADQLDGTTLVNVPRGRDGTAELPRIDVLEPVLLGSSSGQLRRPKEWAASTIRFRMASTGGGALPAHRLRETTRVHEVPAAELGDMAEVLRRAGNEQRVVSVPVPPWVAYVR</sequence>
<reference evidence="1 2" key="1">
    <citation type="submission" date="2018-03" db="EMBL/GenBank/DDBJ databases">
        <title>Novel Streptomyces sp. from soil.</title>
        <authorList>
            <person name="Tan G.Y.A."/>
            <person name="Lee Z.Y."/>
        </authorList>
    </citation>
    <scope>NUCLEOTIDE SEQUENCE [LARGE SCALE GENOMIC DNA]</scope>
    <source>
        <strain evidence="1 2">ST5x</strain>
    </source>
</reference>
<dbReference type="AlphaFoldDB" id="A0A2S9PVD9"/>
<dbReference type="OrthoDB" id="8444614at2"/>
<protein>
    <submittedName>
        <fullName evidence="1">Uncharacterized protein</fullName>
    </submittedName>
</protein>
<name>A0A2S9PVD9_9ACTN</name>
<accession>A0A2S9PVD9</accession>
<dbReference type="RefSeq" id="WP_105869438.1">
    <property type="nucleotide sequence ID" value="NZ_PVLV01000210.1"/>
</dbReference>
<organism evidence="1 2">
    <name type="scientific">Streptomyces solincola</name>
    <dbReference type="NCBI Taxonomy" id="2100817"/>
    <lineage>
        <taxon>Bacteria</taxon>
        <taxon>Bacillati</taxon>
        <taxon>Actinomycetota</taxon>
        <taxon>Actinomycetes</taxon>
        <taxon>Kitasatosporales</taxon>
        <taxon>Streptomycetaceae</taxon>
        <taxon>Streptomyces</taxon>
    </lineage>
</organism>
<evidence type="ECO:0000313" key="1">
    <source>
        <dbReference type="EMBL" id="PRH78375.1"/>
    </source>
</evidence>
<gene>
    <name evidence="1" type="ORF">C6N75_15180</name>
</gene>
<proteinExistence type="predicted"/>
<keyword evidence="2" id="KW-1185">Reference proteome</keyword>
<evidence type="ECO:0000313" key="2">
    <source>
        <dbReference type="Proteomes" id="UP000239322"/>
    </source>
</evidence>
<dbReference type="Proteomes" id="UP000239322">
    <property type="component" value="Unassembled WGS sequence"/>
</dbReference>
<comment type="caution">
    <text evidence="1">The sequence shown here is derived from an EMBL/GenBank/DDBJ whole genome shotgun (WGS) entry which is preliminary data.</text>
</comment>